<organism evidence="1 2">
    <name type="scientific">Acetobacter fabarum</name>
    <dbReference type="NCBI Taxonomy" id="483199"/>
    <lineage>
        <taxon>Bacteria</taxon>
        <taxon>Pseudomonadati</taxon>
        <taxon>Pseudomonadota</taxon>
        <taxon>Alphaproteobacteria</taxon>
        <taxon>Acetobacterales</taxon>
        <taxon>Acetobacteraceae</taxon>
        <taxon>Acetobacter</taxon>
    </lineage>
</organism>
<protein>
    <submittedName>
        <fullName evidence="1">Uncharacterized protein</fullName>
    </submittedName>
</protein>
<evidence type="ECO:0000313" key="1">
    <source>
        <dbReference type="EMBL" id="PAK77164.1"/>
    </source>
</evidence>
<dbReference type="EMBL" id="NCXK01000024">
    <property type="protein sequence ID" value="PAK77164.1"/>
    <property type="molecule type" value="Genomic_DNA"/>
</dbReference>
<gene>
    <name evidence="1" type="ORF">B8X00_11400</name>
</gene>
<dbReference type="RefSeq" id="WP_095350235.1">
    <property type="nucleotide sequence ID" value="NZ_NCXK01000024.1"/>
</dbReference>
<comment type="caution">
    <text evidence="1">The sequence shown here is derived from an EMBL/GenBank/DDBJ whole genome shotgun (WGS) entry which is preliminary data.</text>
</comment>
<keyword evidence="2" id="KW-1185">Reference proteome</keyword>
<evidence type="ECO:0000313" key="2">
    <source>
        <dbReference type="Proteomes" id="UP000216151"/>
    </source>
</evidence>
<dbReference type="Proteomes" id="UP000216151">
    <property type="component" value="Unassembled WGS sequence"/>
</dbReference>
<sequence>MNNSANNTAAHKAFDSSDLSSYGFGNLDNWSPCERSYTKTGEYTCDRTTLVSGLIEFTGFRNSEIALDFEPCFGFYVKFEAEVRKGYEPAVTNTRIVTISDEECAKATDSDTARKLAHEFAVWAIESREIEDVVDEAICNYIKNDVEMGDPGLDE</sequence>
<accession>A0A269XV59</accession>
<dbReference type="AlphaFoldDB" id="A0A269XV59"/>
<proteinExistence type="predicted"/>
<name>A0A269XV59_9PROT</name>
<reference evidence="1 2" key="1">
    <citation type="submission" date="2017-04" db="EMBL/GenBank/DDBJ databases">
        <title>Kefir bacterial isolates.</title>
        <authorList>
            <person name="Kim Y."/>
            <person name="Blasche S."/>
            <person name="Patil K.R."/>
        </authorList>
    </citation>
    <scope>NUCLEOTIDE SEQUENCE [LARGE SCALE GENOMIC DNA]</scope>
    <source>
        <strain evidence="1 2">KR</strain>
    </source>
</reference>